<evidence type="ECO:0000313" key="2">
    <source>
        <dbReference type="EMBL" id="KRL90430.1"/>
    </source>
</evidence>
<feature type="domain" description="SGNH hydrolase-type esterase" evidence="1">
    <location>
        <begin position="6"/>
        <end position="171"/>
    </location>
</feature>
<protein>
    <submittedName>
        <fullName evidence="2">Arylesterase</fullName>
    </submittedName>
</protein>
<dbReference type="InterPro" id="IPR051532">
    <property type="entry name" value="Ester_Hydrolysis_Enzymes"/>
</dbReference>
<organism evidence="2 3">
    <name type="scientific">Lactobacillus kalixensis DSM 16043</name>
    <dbReference type="NCBI Taxonomy" id="1423763"/>
    <lineage>
        <taxon>Bacteria</taxon>
        <taxon>Bacillati</taxon>
        <taxon>Bacillota</taxon>
        <taxon>Bacilli</taxon>
        <taxon>Lactobacillales</taxon>
        <taxon>Lactobacillaceae</taxon>
        <taxon>Lactobacillus</taxon>
    </lineage>
</organism>
<dbReference type="STRING" id="1423763.FC46_GL000183"/>
<dbReference type="Proteomes" id="UP000051036">
    <property type="component" value="Unassembled WGS sequence"/>
</dbReference>
<evidence type="ECO:0000313" key="3">
    <source>
        <dbReference type="Proteomes" id="UP000051036"/>
    </source>
</evidence>
<accession>A0A0R1UB64</accession>
<comment type="caution">
    <text evidence="2">The sequence shown here is derived from an EMBL/GenBank/DDBJ whole genome shotgun (WGS) entry which is preliminary data.</text>
</comment>
<dbReference type="AlphaFoldDB" id="A0A0R1UB64"/>
<dbReference type="InterPro" id="IPR013830">
    <property type="entry name" value="SGNH_hydro"/>
</dbReference>
<reference evidence="2 3" key="1">
    <citation type="journal article" date="2015" name="Genome Announc.">
        <title>Expanding the biotechnology potential of lactobacilli through comparative genomics of 213 strains and associated genera.</title>
        <authorList>
            <person name="Sun Z."/>
            <person name="Harris H.M."/>
            <person name="McCann A."/>
            <person name="Guo C."/>
            <person name="Argimon S."/>
            <person name="Zhang W."/>
            <person name="Yang X."/>
            <person name="Jeffery I.B."/>
            <person name="Cooney J.C."/>
            <person name="Kagawa T.F."/>
            <person name="Liu W."/>
            <person name="Song Y."/>
            <person name="Salvetti E."/>
            <person name="Wrobel A."/>
            <person name="Rasinkangas P."/>
            <person name="Parkhill J."/>
            <person name="Rea M.C."/>
            <person name="O'Sullivan O."/>
            <person name="Ritari J."/>
            <person name="Douillard F.P."/>
            <person name="Paul Ross R."/>
            <person name="Yang R."/>
            <person name="Briner A.E."/>
            <person name="Felis G.E."/>
            <person name="de Vos W.M."/>
            <person name="Barrangou R."/>
            <person name="Klaenhammer T.R."/>
            <person name="Caufield P.W."/>
            <person name="Cui Y."/>
            <person name="Zhang H."/>
            <person name="O'Toole P.W."/>
        </authorList>
    </citation>
    <scope>NUCLEOTIDE SEQUENCE [LARGE SCALE GENOMIC DNA]</scope>
    <source>
        <strain evidence="2 3">DSM 16043</strain>
    </source>
</reference>
<dbReference type="PANTHER" id="PTHR30383">
    <property type="entry name" value="THIOESTERASE 1/PROTEASE 1/LYSOPHOSPHOLIPASE L1"/>
    <property type="match status" value="1"/>
</dbReference>
<dbReference type="SUPFAM" id="SSF52266">
    <property type="entry name" value="SGNH hydrolase"/>
    <property type="match status" value="1"/>
</dbReference>
<dbReference type="PATRIC" id="fig|1423763.3.peg.182"/>
<keyword evidence="3" id="KW-1185">Reference proteome</keyword>
<evidence type="ECO:0000259" key="1">
    <source>
        <dbReference type="Pfam" id="PF13472"/>
    </source>
</evidence>
<dbReference type="RefSeq" id="WP_057798265.1">
    <property type="nucleotide sequence ID" value="NZ_AZFM01000010.1"/>
</dbReference>
<dbReference type="OrthoDB" id="388542at2"/>
<dbReference type="InterPro" id="IPR036514">
    <property type="entry name" value="SGNH_hydro_sf"/>
</dbReference>
<dbReference type="EMBL" id="AZFM01000010">
    <property type="protein sequence ID" value="KRL90430.1"/>
    <property type="molecule type" value="Genomic_DNA"/>
</dbReference>
<name>A0A0R1UB64_9LACO</name>
<sequence length="187" mass="21063">MKKIILFGDSLFNGFRNHHNTTVITAGLNERLNNFAQVDNLSKSGATTVEGLDYLAQLPPDFDLIVIEYGTNDATVWGITPENYAKNLQKMIDFCKNRKIIIVGPWKANPNSETAANFIPENHKKIHKLAKTIAQKNNLLFIDLWKLTDGEKDVDKLYQADGLHLTDYGNQKLLNLITPVIKKTLLA</sequence>
<gene>
    <name evidence="2" type="ORF">FC46_GL000183</name>
</gene>
<dbReference type="Gene3D" id="3.40.50.1110">
    <property type="entry name" value="SGNH hydrolase"/>
    <property type="match status" value="1"/>
</dbReference>
<dbReference type="Pfam" id="PF13472">
    <property type="entry name" value="Lipase_GDSL_2"/>
    <property type="match status" value="1"/>
</dbReference>
<proteinExistence type="predicted"/>